<comment type="catalytic activity">
    <reaction evidence="1">
        <text>3-cyano-L-alanine + 2 H2O = L-aspartate + NH4(+)</text>
        <dbReference type="Rhea" id="RHEA:11188"/>
        <dbReference type="ChEBI" id="CHEBI:15377"/>
        <dbReference type="ChEBI" id="CHEBI:28938"/>
        <dbReference type="ChEBI" id="CHEBI:29991"/>
        <dbReference type="ChEBI" id="CHEBI:77860"/>
        <dbReference type="EC" id="3.5.5.4"/>
    </reaction>
</comment>
<evidence type="ECO:0000256" key="1">
    <source>
        <dbReference type="ARBA" id="ARBA00000322"/>
    </source>
</evidence>
<proteinExistence type="inferred from homology"/>
<dbReference type="Gene3D" id="3.60.110.10">
    <property type="entry name" value="Carbon-nitrogen hydrolase"/>
    <property type="match status" value="1"/>
</dbReference>
<dbReference type="PROSITE" id="PS50263">
    <property type="entry name" value="CN_HYDROLASE"/>
    <property type="match status" value="1"/>
</dbReference>
<accession>A0A2R6W571</accession>
<dbReference type="EC" id="3.5.5.4" evidence="4"/>
<dbReference type="SUPFAM" id="SSF56317">
    <property type="entry name" value="Carbon-nitrogen hydrolase"/>
    <property type="match status" value="1"/>
</dbReference>
<evidence type="ECO:0000256" key="2">
    <source>
        <dbReference type="ARBA" id="ARBA00008129"/>
    </source>
</evidence>
<comment type="similarity">
    <text evidence="2">Belongs to the carbon-nitrogen hydrolase superfamily. Nitrilase family.</text>
</comment>
<dbReference type="GO" id="GO:0000257">
    <property type="term" value="F:nitrilase activity"/>
    <property type="evidence" value="ECO:0000318"/>
    <property type="project" value="GO_Central"/>
</dbReference>
<dbReference type="GO" id="GO:0051410">
    <property type="term" value="P:detoxification of nitrogen compound"/>
    <property type="evidence" value="ECO:0000318"/>
    <property type="project" value="GO_Central"/>
</dbReference>
<evidence type="ECO:0000256" key="5">
    <source>
        <dbReference type="PROSITE-ProRule" id="PRU10139"/>
    </source>
</evidence>
<dbReference type="InterPro" id="IPR044149">
    <property type="entry name" value="Nitrilases_CHs"/>
</dbReference>
<name>A0A2R6W571_MARPO</name>
<dbReference type="InterPro" id="IPR036526">
    <property type="entry name" value="C-N_Hydrolase_sf"/>
</dbReference>
<keyword evidence="3" id="KW-0378">Hydrolase</keyword>
<dbReference type="Proteomes" id="UP000244005">
    <property type="component" value="Unassembled WGS sequence"/>
</dbReference>
<dbReference type="EMBL" id="KZ772820">
    <property type="protein sequence ID" value="PTQ29001.1"/>
    <property type="molecule type" value="Genomic_DNA"/>
</dbReference>
<dbReference type="Pfam" id="PF00795">
    <property type="entry name" value="CN_hydrolase"/>
    <property type="match status" value="1"/>
</dbReference>
<dbReference type="GO" id="GO:0047427">
    <property type="term" value="F:cyanoalanine nitrilase activity"/>
    <property type="evidence" value="ECO:0007669"/>
    <property type="project" value="UniProtKB-EC"/>
</dbReference>
<dbReference type="PANTHER" id="PTHR46044">
    <property type="entry name" value="NITRILASE"/>
    <property type="match status" value="1"/>
</dbReference>
<dbReference type="CDD" id="cd07564">
    <property type="entry name" value="nitrilases_CHs"/>
    <property type="match status" value="1"/>
</dbReference>
<dbReference type="InterPro" id="IPR000132">
    <property type="entry name" value="Nitrilase/CN_hydratase_CS"/>
</dbReference>
<dbReference type="FunFam" id="3.60.110.10:FF:000006">
    <property type="entry name" value="Bifunctional nitrilase/nitrile hydratase NIT4B"/>
    <property type="match status" value="1"/>
</dbReference>
<dbReference type="AlphaFoldDB" id="A0A2R6W571"/>
<dbReference type="OMA" id="CSERLIW"/>
<reference evidence="8" key="1">
    <citation type="journal article" date="2017" name="Cell">
        <title>Insights into land plant evolution garnered from the Marchantia polymorpha genome.</title>
        <authorList>
            <person name="Bowman J.L."/>
            <person name="Kohchi T."/>
            <person name="Yamato K.T."/>
            <person name="Jenkins J."/>
            <person name="Shu S."/>
            <person name="Ishizaki K."/>
            <person name="Yamaoka S."/>
            <person name="Nishihama R."/>
            <person name="Nakamura Y."/>
            <person name="Berger F."/>
            <person name="Adam C."/>
            <person name="Aki S.S."/>
            <person name="Althoff F."/>
            <person name="Araki T."/>
            <person name="Arteaga-Vazquez M.A."/>
            <person name="Balasubrmanian S."/>
            <person name="Barry K."/>
            <person name="Bauer D."/>
            <person name="Boehm C.R."/>
            <person name="Briginshaw L."/>
            <person name="Caballero-Perez J."/>
            <person name="Catarino B."/>
            <person name="Chen F."/>
            <person name="Chiyoda S."/>
            <person name="Chovatia M."/>
            <person name="Davies K.M."/>
            <person name="Delmans M."/>
            <person name="Demura T."/>
            <person name="Dierschke T."/>
            <person name="Dolan L."/>
            <person name="Dorantes-Acosta A.E."/>
            <person name="Eklund D.M."/>
            <person name="Florent S.N."/>
            <person name="Flores-Sandoval E."/>
            <person name="Fujiyama A."/>
            <person name="Fukuzawa H."/>
            <person name="Galik B."/>
            <person name="Grimanelli D."/>
            <person name="Grimwood J."/>
            <person name="Grossniklaus U."/>
            <person name="Hamada T."/>
            <person name="Haseloff J."/>
            <person name="Hetherington A.J."/>
            <person name="Higo A."/>
            <person name="Hirakawa Y."/>
            <person name="Hundley H.N."/>
            <person name="Ikeda Y."/>
            <person name="Inoue K."/>
            <person name="Inoue S.I."/>
            <person name="Ishida S."/>
            <person name="Jia Q."/>
            <person name="Kakita M."/>
            <person name="Kanazawa T."/>
            <person name="Kawai Y."/>
            <person name="Kawashima T."/>
            <person name="Kennedy M."/>
            <person name="Kinose K."/>
            <person name="Kinoshita T."/>
            <person name="Kohara Y."/>
            <person name="Koide E."/>
            <person name="Komatsu K."/>
            <person name="Kopischke S."/>
            <person name="Kubo M."/>
            <person name="Kyozuka J."/>
            <person name="Lagercrantz U."/>
            <person name="Lin S.S."/>
            <person name="Lindquist E."/>
            <person name="Lipzen A.M."/>
            <person name="Lu C.W."/>
            <person name="De Luna E."/>
            <person name="Martienssen R.A."/>
            <person name="Minamino N."/>
            <person name="Mizutani M."/>
            <person name="Mizutani M."/>
            <person name="Mochizuki N."/>
            <person name="Monte I."/>
            <person name="Mosher R."/>
            <person name="Nagasaki H."/>
            <person name="Nakagami H."/>
            <person name="Naramoto S."/>
            <person name="Nishitani K."/>
            <person name="Ohtani M."/>
            <person name="Okamoto T."/>
            <person name="Okumura M."/>
            <person name="Phillips J."/>
            <person name="Pollak B."/>
            <person name="Reinders A."/>
            <person name="Rovekamp M."/>
            <person name="Sano R."/>
            <person name="Sawa S."/>
            <person name="Schmid M.W."/>
            <person name="Shirakawa M."/>
            <person name="Solano R."/>
            <person name="Spunde A."/>
            <person name="Suetsugu N."/>
            <person name="Sugano S."/>
            <person name="Sugiyama A."/>
            <person name="Sun R."/>
            <person name="Suzuki Y."/>
            <person name="Takenaka M."/>
            <person name="Takezawa D."/>
            <person name="Tomogane H."/>
            <person name="Tsuzuki M."/>
            <person name="Ueda T."/>
            <person name="Umeda M."/>
            <person name="Ward J.M."/>
            <person name="Watanabe Y."/>
            <person name="Yazaki K."/>
            <person name="Yokoyama R."/>
            <person name="Yoshitake Y."/>
            <person name="Yotsui I."/>
            <person name="Zachgo S."/>
            <person name="Schmutz J."/>
        </authorList>
    </citation>
    <scope>NUCLEOTIDE SEQUENCE [LARGE SCALE GENOMIC DNA]</scope>
    <source>
        <strain evidence="8">Tak-1</strain>
    </source>
</reference>
<protein>
    <recommendedName>
        <fullName evidence="4">cyanoalanine nitrilase</fullName>
        <ecNumber evidence="4">3.5.5.4</ecNumber>
    </recommendedName>
</protein>
<sequence>MQCACLKRYFIEHAVTDSVESRMDQLEAGVEHHKAQVIEVEMSPALPGSTRVSVVQASTIFYDTPATLDKAEKYIAEAAALGAQLVLFPEAFIGGYPRGAAFGAVIGSRSSKGREDFRKYHASAVEVPGPEVDRLAAMAGKFKLVLIMGAIEREGGTLYCSTLYFDSRGAYMGKHRKLTPTCSERLIWGCGDGSDLKVYDTPVGRIGGLICWENRMPLARTALYAQGLEVYCIPTDDSRENWQASMLHIAMEGACFVLSANQFCRRKDYPPAPEYTFGFSAEEEPSPKTIVCPGGSVIMSPLGRVLAGPHYEGETVLAADLDLSETVKAKFDFDVVGHYSRPEVFSLTVRNQGYKPVIFTS</sequence>
<dbReference type="PROSITE" id="PS00920">
    <property type="entry name" value="NITRIL_CHT_1"/>
    <property type="match status" value="1"/>
</dbReference>
<keyword evidence="8" id="KW-1185">Reference proteome</keyword>
<dbReference type="PANTHER" id="PTHR46044:SF1">
    <property type="entry name" value="CN HYDROLASE DOMAIN-CONTAINING PROTEIN"/>
    <property type="match status" value="1"/>
</dbReference>
<evidence type="ECO:0000313" key="8">
    <source>
        <dbReference type="Proteomes" id="UP000244005"/>
    </source>
</evidence>
<feature type="domain" description="CN hydrolase" evidence="6">
    <location>
        <begin position="50"/>
        <end position="323"/>
    </location>
</feature>
<dbReference type="OrthoDB" id="10250282at2759"/>
<dbReference type="InterPro" id="IPR003010">
    <property type="entry name" value="C-N_Hydrolase"/>
</dbReference>
<feature type="active site" description="Proton acceptor" evidence="5">
    <location>
        <position position="90"/>
    </location>
</feature>
<organism evidence="7 8">
    <name type="scientific">Marchantia polymorpha</name>
    <name type="common">Common liverwort</name>
    <name type="synonym">Marchantia aquatica</name>
    <dbReference type="NCBI Taxonomy" id="3197"/>
    <lineage>
        <taxon>Eukaryota</taxon>
        <taxon>Viridiplantae</taxon>
        <taxon>Streptophyta</taxon>
        <taxon>Embryophyta</taxon>
        <taxon>Marchantiophyta</taxon>
        <taxon>Marchantiopsida</taxon>
        <taxon>Marchantiidae</taxon>
        <taxon>Marchantiales</taxon>
        <taxon>Marchantiaceae</taxon>
        <taxon>Marchantia</taxon>
    </lineage>
</organism>
<dbReference type="GO" id="GO:0018822">
    <property type="term" value="F:nitrile hydratase activity"/>
    <property type="evidence" value="ECO:0000318"/>
    <property type="project" value="GO_Central"/>
</dbReference>
<gene>
    <name evidence="7" type="ORF">MARPO_0150s0021</name>
</gene>
<evidence type="ECO:0000259" key="6">
    <source>
        <dbReference type="PROSITE" id="PS50263"/>
    </source>
</evidence>
<evidence type="ECO:0000313" key="7">
    <source>
        <dbReference type="EMBL" id="PTQ29001.1"/>
    </source>
</evidence>
<dbReference type="Gramene" id="Mp4g04970.1">
    <property type="protein sequence ID" value="Mp4g04970.1.cds1"/>
    <property type="gene ID" value="Mp4g04970"/>
</dbReference>
<evidence type="ECO:0000256" key="3">
    <source>
        <dbReference type="ARBA" id="ARBA00022801"/>
    </source>
</evidence>
<dbReference type="PROSITE" id="PS00921">
    <property type="entry name" value="NITRIL_CHT_2"/>
    <property type="match status" value="1"/>
</dbReference>
<evidence type="ECO:0000256" key="4">
    <source>
        <dbReference type="ARBA" id="ARBA00039044"/>
    </source>
</evidence>